<protein>
    <submittedName>
        <fullName evidence="2">Putative FBD domain-containing protein</fullName>
    </submittedName>
</protein>
<evidence type="ECO:0000259" key="1">
    <source>
        <dbReference type="Pfam" id="PF08387"/>
    </source>
</evidence>
<dbReference type="EMBL" id="PDCK01000041">
    <property type="protein sequence ID" value="PRQ43982.1"/>
    <property type="molecule type" value="Genomic_DNA"/>
</dbReference>
<name>A0A2P6RC24_ROSCH</name>
<accession>A0A2P6RC24</accession>
<dbReference type="Proteomes" id="UP000238479">
    <property type="component" value="Chromosome 3"/>
</dbReference>
<dbReference type="InterPro" id="IPR006566">
    <property type="entry name" value="FBD"/>
</dbReference>
<comment type="caution">
    <text evidence="2">The sequence shown here is derived from an EMBL/GenBank/DDBJ whole genome shotgun (WGS) entry which is preliminary data.</text>
</comment>
<sequence length="109" mass="12248">MTGEVLCSLHAVKAVNLINKVIKMQDLAFFNQLKEFTIELWGGSNGIKLARYILEHAQNLEKMVVVHLQEHSDVERFLSQSKVISNATLVIKSVPYYSVDTENVCISIG</sequence>
<gene>
    <name evidence="2" type="ORF">RchiOBHm_Chr3g0474181</name>
</gene>
<evidence type="ECO:0000313" key="3">
    <source>
        <dbReference type="Proteomes" id="UP000238479"/>
    </source>
</evidence>
<keyword evidence="3" id="KW-1185">Reference proteome</keyword>
<dbReference type="Gramene" id="PRQ43982">
    <property type="protein sequence ID" value="PRQ43982"/>
    <property type="gene ID" value="RchiOBHm_Chr3g0474181"/>
</dbReference>
<reference evidence="2 3" key="1">
    <citation type="journal article" date="2018" name="Nat. Genet.">
        <title>The Rosa genome provides new insights in the design of modern roses.</title>
        <authorList>
            <person name="Bendahmane M."/>
        </authorList>
    </citation>
    <scope>NUCLEOTIDE SEQUENCE [LARGE SCALE GENOMIC DNA]</scope>
    <source>
        <strain evidence="3">cv. Old Blush</strain>
    </source>
</reference>
<feature type="domain" description="FBD" evidence="1">
    <location>
        <begin position="32"/>
        <end position="64"/>
    </location>
</feature>
<evidence type="ECO:0000313" key="2">
    <source>
        <dbReference type="EMBL" id="PRQ43982.1"/>
    </source>
</evidence>
<dbReference type="AlphaFoldDB" id="A0A2P6RC24"/>
<dbReference type="Pfam" id="PF08387">
    <property type="entry name" value="FBD"/>
    <property type="match status" value="1"/>
</dbReference>
<proteinExistence type="predicted"/>
<organism evidence="2 3">
    <name type="scientific">Rosa chinensis</name>
    <name type="common">China rose</name>
    <dbReference type="NCBI Taxonomy" id="74649"/>
    <lineage>
        <taxon>Eukaryota</taxon>
        <taxon>Viridiplantae</taxon>
        <taxon>Streptophyta</taxon>
        <taxon>Embryophyta</taxon>
        <taxon>Tracheophyta</taxon>
        <taxon>Spermatophyta</taxon>
        <taxon>Magnoliopsida</taxon>
        <taxon>eudicotyledons</taxon>
        <taxon>Gunneridae</taxon>
        <taxon>Pentapetalae</taxon>
        <taxon>rosids</taxon>
        <taxon>fabids</taxon>
        <taxon>Rosales</taxon>
        <taxon>Rosaceae</taxon>
        <taxon>Rosoideae</taxon>
        <taxon>Rosoideae incertae sedis</taxon>
        <taxon>Rosa</taxon>
    </lineage>
</organism>